<evidence type="ECO:0000313" key="4">
    <source>
        <dbReference type="Proteomes" id="UP000297540"/>
    </source>
</evidence>
<gene>
    <name evidence="3" type="ORF">E2R66_18850</name>
</gene>
<keyword evidence="2" id="KW-0732">Signal</keyword>
<feature type="signal peptide" evidence="2">
    <location>
        <begin position="1"/>
        <end position="20"/>
    </location>
</feature>
<evidence type="ECO:0000313" key="3">
    <source>
        <dbReference type="EMBL" id="TFF35544.1"/>
    </source>
</evidence>
<sequence>MKKMSFLAVAFFAVAFTASAQTTPTAQKPEAPKKVDKNIKKLEKKVSKVETLTLGNEEEIRQEEQAKPSPLKSKGADKQLNPQPFPPTDKNTGKATQPAKNKNSNH</sequence>
<comment type="caution">
    <text evidence="3">The sequence shown here is derived from an EMBL/GenBank/DDBJ whole genome shotgun (WGS) entry which is preliminary data.</text>
</comment>
<evidence type="ECO:0000256" key="2">
    <source>
        <dbReference type="SAM" id="SignalP"/>
    </source>
</evidence>
<feature type="chain" id="PRO_5021333371" evidence="2">
    <location>
        <begin position="21"/>
        <end position="106"/>
    </location>
</feature>
<feature type="compositionally biased region" description="Polar residues" evidence="1">
    <location>
        <begin position="89"/>
        <end position="106"/>
    </location>
</feature>
<keyword evidence="4" id="KW-1185">Reference proteome</keyword>
<proteinExistence type="predicted"/>
<protein>
    <submittedName>
        <fullName evidence="3">Uncharacterized protein</fullName>
    </submittedName>
</protein>
<dbReference type="AlphaFoldDB" id="A0A4Y8SAT5"/>
<accession>A0A4Y8SAT5</accession>
<dbReference type="Proteomes" id="UP000297540">
    <property type="component" value="Unassembled WGS sequence"/>
</dbReference>
<dbReference type="RefSeq" id="WP_133233315.1">
    <property type="nucleotide sequence ID" value="NZ_SOZE01000021.1"/>
</dbReference>
<name>A0A4Y8SAT5_9SPHI</name>
<dbReference type="EMBL" id="SOZE01000021">
    <property type="protein sequence ID" value="TFF35544.1"/>
    <property type="molecule type" value="Genomic_DNA"/>
</dbReference>
<feature type="region of interest" description="Disordered" evidence="1">
    <location>
        <begin position="53"/>
        <end position="106"/>
    </location>
</feature>
<reference evidence="3 4" key="1">
    <citation type="journal article" date="2017" name="Int. J. Syst. Evol. Microbiol.">
        <title>Mucilaginibacterpsychrotolerans sp. nov., isolated from peatlands.</title>
        <authorList>
            <person name="Deng Y."/>
            <person name="Shen L."/>
            <person name="Xu B."/>
            <person name="Liu Y."/>
            <person name="Gu Z."/>
            <person name="Liu H."/>
            <person name="Zhou Y."/>
        </authorList>
    </citation>
    <scope>NUCLEOTIDE SEQUENCE [LARGE SCALE GENOMIC DNA]</scope>
    <source>
        <strain evidence="3 4">NH7-4</strain>
    </source>
</reference>
<organism evidence="3 4">
    <name type="scientific">Mucilaginibacter psychrotolerans</name>
    <dbReference type="NCBI Taxonomy" id="1524096"/>
    <lineage>
        <taxon>Bacteria</taxon>
        <taxon>Pseudomonadati</taxon>
        <taxon>Bacteroidota</taxon>
        <taxon>Sphingobacteriia</taxon>
        <taxon>Sphingobacteriales</taxon>
        <taxon>Sphingobacteriaceae</taxon>
        <taxon>Mucilaginibacter</taxon>
    </lineage>
</organism>
<evidence type="ECO:0000256" key="1">
    <source>
        <dbReference type="SAM" id="MobiDB-lite"/>
    </source>
</evidence>